<sequence length="55" mass="6359">MISYNPNSQKITQQFRVCGSVRAYYSESLVSIKGDRRDNQNMLFDIVKESDDPTL</sequence>
<dbReference type="Proteomes" id="UP000315295">
    <property type="component" value="Unassembled WGS sequence"/>
</dbReference>
<name>A0A540MH38_MALBA</name>
<keyword evidence="2" id="KW-1185">Reference proteome</keyword>
<evidence type="ECO:0000313" key="2">
    <source>
        <dbReference type="Proteomes" id="UP000315295"/>
    </source>
</evidence>
<comment type="caution">
    <text evidence="1">The sequence shown here is derived from an EMBL/GenBank/DDBJ whole genome shotgun (WGS) entry which is preliminary data.</text>
</comment>
<evidence type="ECO:0000313" key="1">
    <source>
        <dbReference type="EMBL" id="TQD98044.1"/>
    </source>
</evidence>
<dbReference type="EMBL" id="VIEB01000259">
    <property type="protein sequence ID" value="TQD98044.1"/>
    <property type="molecule type" value="Genomic_DNA"/>
</dbReference>
<gene>
    <name evidence="1" type="ORF">C1H46_016309</name>
</gene>
<accession>A0A540MH38</accession>
<reference evidence="1 2" key="1">
    <citation type="journal article" date="2019" name="G3 (Bethesda)">
        <title>Sequencing of a Wild Apple (Malus baccata) Genome Unravels the Differences Between Cultivated and Wild Apple Species Regarding Disease Resistance and Cold Tolerance.</title>
        <authorList>
            <person name="Chen X."/>
        </authorList>
    </citation>
    <scope>NUCLEOTIDE SEQUENCE [LARGE SCALE GENOMIC DNA]</scope>
    <source>
        <strain evidence="2">cv. Shandingzi</strain>
        <tissue evidence="1">Leaves</tissue>
    </source>
</reference>
<protein>
    <submittedName>
        <fullName evidence="1">Uncharacterized protein</fullName>
    </submittedName>
</protein>
<proteinExistence type="predicted"/>
<dbReference type="AlphaFoldDB" id="A0A540MH38"/>
<organism evidence="1 2">
    <name type="scientific">Malus baccata</name>
    <name type="common">Siberian crab apple</name>
    <name type="synonym">Pyrus baccata</name>
    <dbReference type="NCBI Taxonomy" id="106549"/>
    <lineage>
        <taxon>Eukaryota</taxon>
        <taxon>Viridiplantae</taxon>
        <taxon>Streptophyta</taxon>
        <taxon>Embryophyta</taxon>
        <taxon>Tracheophyta</taxon>
        <taxon>Spermatophyta</taxon>
        <taxon>Magnoliopsida</taxon>
        <taxon>eudicotyledons</taxon>
        <taxon>Gunneridae</taxon>
        <taxon>Pentapetalae</taxon>
        <taxon>rosids</taxon>
        <taxon>fabids</taxon>
        <taxon>Rosales</taxon>
        <taxon>Rosaceae</taxon>
        <taxon>Amygdaloideae</taxon>
        <taxon>Maleae</taxon>
        <taxon>Malus</taxon>
    </lineage>
</organism>